<evidence type="ECO:0000313" key="2">
    <source>
        <dbReference type="EMBL" id="RBA28289.1"/>
    </source>
</evidence>
<reference evidence="2 3" key="1">
    <citation type="submission" date="2018-06" db="EMBL/GenBank/DDBJ databases">
        <title>Flavobacterium tibetense sp. nov., isolated from a wetland YonghuCo on Tibetan Plateau.</title>
        <authorList>
            <person name="Xing P."/>
            <person name="Phurbu D."/>
            <person name="Lu H."/>
        </authorList>
    </citation>
    <scope>NUCLEOTIDE SEQUENCE [LARGE SCALE GENOMIC DNA]</scope>
    <source>
        <strain evidence="2 3">YH5</strain>
    </source>
</reference>
<evidence type="ECO:0000313" key="3">
    <source>
        <dbReference type="Proteomes" id="UP000253319"/>
    </source>
</evidence>
<dbReference type="EMBL" id="QLST01000008">
    <property type="protein sequence ID" value="RBA28289.1"/>
    <property type="molecule type" value="Genomic_DNA"/>
</dbReference>
<dbReference type="Proteomes" id="UP000253319">
    <property type="component" value="Unassembled WGS sequence"/>
</dbReference>
<organism evidence="2 3">
    <name type="scientific">Flavobacterium tibetense</name>
    <dbReference type="NCBI Taxonomy" id="2233533"/>
    <lineage>
        <taxon>Bacteria</taxon>
        <taxon>Pseudomonadati</taxon>
        <taxon>Bacteroidota</taxon>
        <taxon>Flavobacteriia</taxon>
        <taxon>Flavobacteriales</taxon>
        <taxon>Flavobacteriaceae</taxon>
        <taxon>Flavobacterium</taxon>
    </lineage>
</organism>
<dbReference type="AlphaFoldDB" id="A0A365P1H2"/>
<accession>A0A365P1H2</accession>
<name>A0A365P1H2_9FLAO</name>
<keyword evidence="1" id="KW-0175">Coiled coil</keyword>
<comment type="caution">
    <text evidence="2">The sequence shown here is derived from an EMBL/GenBank/DDBJ whole genome shotgun (WGS) entry which is preliminary data.</text>
</comment>
<keyword evidence="3" id="KW-1185">Reference proteome</keyword>
<protein>
    <submittedName>
        <fullName evidence="2">Uncharacterized protein</fullName>
    </submittedName>
</protein>
<evidence type="ECO:0000256" key="1">
    <source>
        <dbReference type="SAM" id="Coils"/>
    </source>
</evidence>
<feature type="coiled-coil region" evidence="1">
    <location>
        <begin position="101"/>
        <end position="128"/>
    </location>
</feature>
<proteinExistence type="predicted"/>
<sequence>MVLLTLNKKKMKTFILKTVLTASIIGFFMTSCNNSPTAKESNLEQAKQDVIDAQAELDQAENDSISNFNTYKKSIQLKLVENQELIRDLKMKISSKVKVERDIDQVEINKLESRNAELKLKIENYELGPEQRWALFKVDLNNELDDLGKSISSMAERNQKK</sequence>
<gene>
    <name evidence="2" type="ORF">DPN68_07615</name>
</gene>